<name>A0A955LJZ5_UNCKA</name>
<dbReference type="AlphaFoldDB" id="A0A955LJZ5"/>
<feature type="compositionally biased region" description="Low complexity" evidence="1">
    <location>
        <begin position="255"/>
        <end position="266"/>
    </location>
</feature>
<dbReference type="GO" id="GO:0004553">
    <property type="term" value="F:hydrolase activity, hydrolyzing O-glycosyl compounds"/>
    <property type="evidence" value="ECO:0007669"/>
    <property type="project" value="InterPro"/>
</dbReference>
<comment type="caution">
    <text evidence="2">The sequence shown here is derived from an EMBL/GenBank/DDBJ whole genome shotgun (WGS) entry which is preliminary data.</text>
</comment>
<dbReference type="SUPFAM" id="SSF63446">
    <property type="entry name" value="Type I dockerin domain"/>
    <property type="match status" value="1"/>
</dbReference>
<protein>
    <submittedName>
        <fullName evidence="2">Dockerin type I repeat-containing protein</fullName>
    </submittedName>
</protein>
<dbReference type="GO" id="GO:0000272">
    <property type="term" value="P:polysaccharide catabolic process"/>
    <property type="evidence" value="ECO:0007669"/>
    <property type="project" value="InterPro"/>
</dbReference>
<reference evidence="2" key="1">
    <citation type="submission" date="2020-04" db="EMBL/GenBank/DDBJ databases">
        <authorList>
            <person name="Zhang T."/>
        </authorList>
    </citation>
    <scope>NUCLEOTIDE SEQUENCE</scope>
    <source>
        <strain evidence="2">HKST-UBA03</strain>
    </source>
</reference>
<dbReference type="InterPro" id="IPR036439">
    <property type="entry name" value="Dockerin_dom_sf"/>
</dbReference>
<dbReference type="Gene3D" id="2.60.40.10">
    <property type="entry name" value="Immunoglobulins"/>
    <property type="match status" value="1"/>
</dbReference>
<feature type="compositionally biased region" description="Pro residues" evidence="1">
    <location>
        <begin position="221"/>
        <end position="254"/>
    </location>
</feature>
<dbReference type="Gene3D" id="1.10.1330.10">
    <property type="entry name" value="Dockerin domain"/>
    <property type="match status" value="1"/>
</dbReference>
<feature type="region of interest" description="Disordered" evidence="1">
    <location>
        <begin position="218"/>
        <end position="271"/>
    </location>
</feature>
<dbReference type="Pfam" id="PF00404">
    <property type="entry name" value="Dockerin_1"/>
    <property type="match status" value="1"/>
</dbReference>
<evidence type="ECO:0000313" key="2">
    <source>
        <dbReference type="EMBL" id="MCA9391726.1"/>
    </source>
</evidence>
<dbReference type="EMBL" id="JAGQKZ010000003">
    <property type="protein sequence ID" value="MCA9391726.1"/>
    <property type="molecule type" value="Genomic_DNA"/>
</dbReference>
<dbReference type="InterPro" id="IPR018247">
    <property type="entry name" value="EF_Hand_1_Ca_BS"/>
</dbReference>
<evidence type="ECO:0000313" key="3">
    <source>
        <dbReference type="Proteomes" id="UP000751518"/>
    </source>
</evidence>
<sequence length="322" mass="34632">MQKKPKTSYKTISILFTALVSFFILTIVRAQTSPNFNVNVTASVPDTIVEFEGYTFPYAFITFLDGISTVGTALADQNGYFDKLIYSVSSGSHTFGIYAEDDDSIQTSTTHFNVNVTAQTTTTISNVLLPSTIRLNTTSITQGQSITIYGLSKPGSDIAVYVVTKGQITTKTASSSGNWSHTYSPNYSPGTYEVYTITSVGGGGSSEESTHLYFTIGAAPTPTPTPVPTNTPTPTPTTPPPNPTLVPTNTPTPTPTIVTPTATPTPSRNCRRSDLNCDGKVNLVDFSILLYHWGTNHKTGDINNDGQVNLTDFSIMLFDWTG</sequence>
<dbReference type="CDD" id="cd14256">
    <property type="entry name" value="Dockerin_I"/>
    <property type="match status" value="1"/>
</dbReference>
<dbReference type="InterPro" id="IPR013783">
    <property type="entry name" value="Ig-like_fold"/>
</dbReference>
<proteinExistence type="predicted"/>
<dbReference type="PROSITE" id="PS00018">
    <property type="entry name" value="EF_HAND_1"/>
    <property type="match status" value="1"/>
</dbReference>
<accession>A0A955LJZ5</accession>
<reference evidence="2" key="2">
    <citation type="journal article" date="2021" name="Microbiome">
        <title>Successional dynamics and alternative stable states in a saline activated sludge microbial community over 9 years.</title>
        <authorList>
            <person name="Wang Y."/>
            <person name="Ye J."/>
            <person name="Ju F."/>
            <person name="Liu L."/>
            <person name="Boyd J.A."/>
            <person name="Deng Y."/>
            <person name="Parks D.H."/>
            <person name="Jiang X."/>
            <person name="Yin X."/>
            <person name="Woodcroft B.J."/>
            <person name="Tyson G.W."/>
            <person name="Hugenholtz P."/>
            <person name="Polz M.F."/>
            <person name="Zhang T."/>
        </authorList>
    </citation>
    <scope>NUCLEOTIDE SEQUENCE</scope>
    <source>
        <strain evidence="2">HKST-UBA03</strain>
    </source>
</reference>
<organism evidence="2 3">
    <name type="scientific">candidate division WWE3 bacterium</name>
    <dbReference type="NCBI Taxonomy" id="2053526"/>
    <lineage>
        <taxon>Bacteria</taxon>
        <taxon>Katanobacteria</taxon>
    </lineage>
</organism>
<evidence type="ECO:0000256" key="1">
    <source>
        <dbReference type="SAM" id="MobiDB-lite"/>
    </source>
</evidence>
<dbReference type="InterPro" id="IPR002105">
    <property type="entry name" value="Dockerin_1_rpt"/>
</dbReference>
<gene>
    <name evidence="2" type="ORF">KC614_00790</name>
</gene>
<dbReference type="Proteomes" id="UP000751518">
    <property type="component" value="Unassembled WGS sequence"/>
</dbReference>